<evidence type="ECO:0000256" key="1">
    <source>
        <dbReference type="ARBA" id="ARBA00004651"/>
    </source>
</evidence>
<dbReference type="Proteomes" id="UP001596417">
    <property type="component" value="Unassembled WGS sequence"/>
</dbReference>
<evidence type="ECO:0000256" key="7">
    <source>
        <dbReference type="SAM" id="Phobius"/>
    </source>
</evidence>
<keyword evidence="3" id="KW-1003">Cell membrane</keyword>
<protein>
    <submittedName>
        <fullName evidence="8">Carbohydrate ABC transporter permease</fullName>
    </submittedName>
</protein>
<keyword evidence="6 7" id="KW-0472">Membrane</keyword>
<gene>
    <name evidence="8" type="ORF">ACFQL7_23815</name>
</gene>
<evidence type="ECO:0000313" key="9">
    <source>
        <dbReference type="Proteomes" id="UP001596417"/>
    </source>
</evidence>
<dbReference type="InterPro" id="IPR035906">
    <property type="entry name" value="MetI-like_sf"/>
</dbReference>
<evidence type="ECO:0000256" key="4">
    <source>
        <dbReference type="ARBA" id="ARBA00022692"/>
    </source>
</evidence>
<evidence type="ECO:0000313" key="8">
    <source>
        <dbReference type="EMBL" id="MFC7192537.1"/>
    </source>
</evidence>
<dbReference type="RefSeq" id="WP_390206762.1">
    <property type="nucleotide sequence ID" value="NZ_JBHSZC010000004.1"/>
</dbReference>
<dbReference type="InterPro" id="IPR050809">
    <property type="entry name" value="UgpAE/MalFG_permease"/>
</dbReference>
<reference evidence="8 9" key="1">
    <citation type="journal article" date="2019" name="Int. J. Syst. Evol. Microbiol.">
        <title>The Global Catalogue of Microorganisms (GCM) 10K type strain sequencing project: providing services to taxonomists for standard genome sequencing and annotation.</title>
        <authorList>
            <consortium name="The Broad Institute Genomics Platform"/>
            <consortium name="The Broad Institute Genome Sequencing Center for Infectious Disease"/>
            <person name="Wu L."/>
            <person name="Ma J."/>
        </authorList>
    </citation>
    <scope>NUCLEOTIDE SEQUENCE [LARGE SCALE GENOMIC DNA]</scope>
    <source>
        <strain evidence="8 9">RDMS1</strain>
    </source>
</reference>
<name>A0ABD5YVY1_9EURY</name>
<keyword evidence="4 7" id="KW-0812">Transmembrane</keyword>
<comment type="caution">
    <text evidence="8">The sequence shown here is derived from an EMBL/GenBank/DDBJ whole genome shotgun (WGS) entry which is preliminary data.</text>
</comment>
<keyword evidence="5 7" id="KW-1133">Transmembrane helix</keyword>
<keyword evidence="9" id="KW-1185">Reference proteome</keyword>
<comment type="subcellular location">
    <subcellularLocation>
        <location evidence="1">Cell membrane</location>
        <topology evidence="1">Multi-pass membrane protein</topology>
    </subcellularLocation>
</comment>
<evidence type="ECO:0000256" key="2">
    <source>
        <dbReference type="ARBA" id="ARBA00022448"/>
    </source>
</evidence>
<proteinExistence type="predicted"/>
<accession>A0ABD5YVY1</accession>
<evidence type="ECO:0000256" key="5">
    <source>
        <dbReference type="ARBA" id="ARBA00022989"/>
    </source>
</evidence>
<feature type="transmembrane region" description="Helical" evidence="7">
    <location>
        <begin position="93"/>
        <end position="115"/>
    </location>
</feature>
<dbReference type="PANTHER" id="PTHR43227">
    <property type="entry name" value="BLL4140 PROTEIN"/>
    <property type="match status" value="1"/>
</dbReference>
<dbReference type="GO" id="GO:0005886">
    <property type="term" value="C:plasma membrane"/>
    <property type="evidence" value="ECO:0007669"/>
    <property type="project" value="UniProtKB-SubCell"/>
</dbReference>
<dbReference type="AlphaFoldDB" id="A0ABD5YVY1"/>
<dbReference type="PANTHER" id="PTHR43227:SF11">
    <property type="entry name" value="BLL4140 PROTEIN"/>
    <property type="match status" value="1"/>
</dbReference>
<evidence type="ECO:0000256" key="6">
    <source>
        <dbReference type="ARBA" id="ARBA00023136"/>
    </source>
</evidence>
<evidence type="ECO:0000256" key="3">
    <source>
        <dbReference type="ARBA" id="ARBA00022475"/>
    </source>
</evidence>
<feature type="transmembrane region" description="Helical" evidence="7">
    <location>
        <begin position="127"/>
        <end position="147"/>
    </location>
</feature>
<sequence length="180" mass="20632">MTSSDWTIIDRAKSVRRYSRLDEIESVLRDHWFSYLLVVPIALFLVSLMWFPFMRGIWMSFHKWPFVGEPQWVGLDNYTFLMSWDVFFTSMKATVLFATTTFIQLVVALAAALAVSQISRFKSVINGVFLIPYAMPPLVSGTIWVYLLEPDLGPVFGYLTKWGCSQSRSTGQRTVIPPSL</sequence>
<dbReference type="EMBL" id="JBHTAX010000005">
    <property type="protein sequence ID" value="MFC7192537.1"/>
    <property type="molecule type" value="Genomic_DNA"/>
</dbReference>
<dbReference type="SUPFAM" id="SSF161098">
    <property type="entry name" value="MetI-like"/>
    <property type="match status" value="1"/>
</dbReference>
<dbReference type="Gene3D" id="1.10.3720.10">
    <property type="entry name" value="MetI-like"/>
    <property type="match status" value="1"/>
</dbReference>
<keyword evidence="2" id="KW-0813">Transport</keyword>
<feature type="transmembrane region" description="Helical" evidence="7">
    <location>
        <begin position="32"/>
        <end position="53"/>
    </location>
</feature>
<organism evidence="8 9">
    <name type="scientific">Halocatena marina</name>
    <dbReference type="NCBI Taxonomy" id="2934937"/>
    <lineage>
        <taxon>Archaea</taxon>
        <taxon>Methanobacteriati</taxon>
        <taxon>Methanobacteriota</taxon>
        <taxon>Stenosarchaea group</taxon>
        <taxon>Halobacteria</taxon>
        <taxon>Halobacteriales</taxon>
        <taxon>Natronomonadaceae</taxon>
        <taxon>Halocatena</taxon>
    </lineage>
</organism>